<proteinExistence type="predicted"/>
<dbReference type="Proteomes" id="UP000003163">
    <property type="component" value="Unassembled WGS sequence"/>
</dbReference>
<evidence type="ECO:0000256" key="1">
    <source>
        <dbReference type="SAM" id="Phobius"/>
    </source>
</evidence>
<feature type="transmembrane region" description="Helical" evidence="1">
    <location>
        <begin position="77"/>
        <end position="94"/>
    </location>
</feature>
<keyword evidence="3" id="KW-1185">Reference proteome</keyword>
<comment type="caution">
    <text evidence="2">The sequence shown here is derived from an EMBL/GenBank/DDBJ whole genome shotgun (WGS) entry which is preliminary data.</text>
</comment>
<dbReference type="EMBL" id="AFBI03000028">
    <property type="protein sequence ID" value="EJW03897.1"/>
    <property type="molecule type" value="Genomic_DNA"/>
</dbReference>
<dbReference type="HOGENOM" id="CLU_2277425_0_0_1"/>
<keyword evidence="1" id="KW-0472">Membrane</keyword>
<keyword evidence="1" id="KW-0812">Transmembrane</keyword>
<name>J9DRD2_EDHAE</name>
<reference evidence="3" key="2">
    <citation type="submission" date="2015-07" db="EMBL/GenBank/DDBJ databases">
        <title>Contrasting host-pathogen interactions and genome evolution in two generalist and specialist microsporidian pathogens of mosquitoes.</title>
        <authorList>
            <consortium name="The Broad Institute Genomics Platform"/>
            <consortium name="The Broad Institute Genome Sequencing Center for Infectious Disease"/>
            <person name="Cuomo C.A."/>
            <person name="Sanscrainte N.D."/>
            <person name="Goldberg J.M."/>
            <person name="Heiman D."/>
            <person name="Young S."/>
            <person name="Zeng Q."/>
            <person name="Becnel J.J."/>
            <person name="Birren B.W."/>
        </authorList>
    </citation>
    <scope>NUCLEOTIDE SEQUENCE [LARGE SCALE GENOMIC DNA]</scope>
    <source>
        <strain evidence="3">USNM 41457</strain>
    </source>
</reference>
<sequence>MHQSILIKNDQFINFHWLSIIFDSYTNVIQFQSILIKKSIKNQKVRKYQIENIFRYKETNKNIFLIQYFRVSLQLRILWFAISYIFFASLFDIYQHKSLFFL</sequence>
<evidence type="ECO:0000313" key="2">
    <source>
        <dbReference type="EMBL" id="EJW03897.1"/>
    </source>
</evidence>
<dbReference type="AlphaFoldDB" id="J9DRD2"/>
<accession>J9DRD2</accession>
<keyword evidence="1" id="KW-1133">Transmembrane helix</keyword>
<reference evidence="2 3" key="1">
    <citation type="submission" date="2011-08" db="EMBL/GenBank/DDBJ databases">
        <authorList>
            <person name="Liu Z.J."/>
            <person name="Shi F.L."/>
            <person name="Lu J.Q."/>
            <person name="Li M."/>
            <person name="Wang Z.L."/>
        </authorList>
    </citation>
    <scope>NUCLEOTIDE SEQUENCE [LARGE SCALE GENOMIC DNA]</scope>
    <source>
        <strain evidence="2 3">USNM 41457</strain>
    </source>
</reference>
<dbReference type="VEuPathDB" id="MicrosporidiaDB:EDEG_01807"/>
<gene>
    <name evidence="2" type="ORF">EDEG_01807</name>
</gene>
<protein>
    <recommendedName>
        <fullName evidence="4">Transmembrane protein</fullName>
    </recommendedName>
</protein>
<evidence type="ECO:0000313" key="3">
    <source>
        <dbReference type="Proteomes" id="UP000003163"/>
    </source>
</evidence>
<organism evidence="2 3">
    <name type="scientific">Edhazardia aedis (strain USNM 41457)</name>
    <name type="common">Microsporidian parasite</name>
    <dbReference type="NCBI Taxonomy" id="1003232"/>
    <lineage>
        <taxon>Eukaryota</taxon>
        <taxon>Fungi</taxon>
        <taxon>Fungi incertae sedis</taxon>
        <taxon>Microsporidia</taxon>
        <taxon>Edhazardia</taxon>
    </lineage>
</organism>
<evidence type="ECO:0008006" key="4">
    <source>
        <dbReference type="Google" id="ProtNLM"/>
    </source>
</evidence>
<dbReference type="InParanoid" id="J9DRD2"/>